<accession>A0A182Q6W0</accession>
<dbReference type="PROSITE" id="PS50157">
    <property type="entry name" value="ZINC_FINGER_C2H2_2"/>
    <property type="match status" value="2"/>
</dbReference>
<dbReference type="PROSITE" id="PS51915">
    <property type="entry name" value="ZAD"/>
    <property type="match status" value="1"/>
</dbReference>
<dbReference type="AlphaFoldDB" id="A0A182Q6W0"/>
<organism evidence="9 10">
    <name type="scientific">Anopheles farauti</name>
    <dbReference type="NCBI Taxonomy" id="69004"/>
    <lineage>
        <taxon>Eukaryota</taxon>
        <taxon>Metazoa</taxon>
        <taxon>Ecdysozoa</taxon>
        <taxon>Arthropoda</taxon>
        <taxon>Hexapoda</taxon>
        <taxon>Insecta</taxon>
        <taxon>Pterygota</taxon>
        <taxon>Neoptera</taxon>
        <taxon>Endopterygota</taxon>
        <taxon>Diptera</taxon>
        <taxon>Nematocera</taxon>
        <taxon>Culicoidea</taxon>
        <taxon>Culicidae</taxon>
        <taxon>Anophelinae</taxon>
        <taxon>Anopheles</taxon>
    </lineage>
</organism>
<evidence type="ECO:0000256" key="6">
    <source>
        <dbReference type="PROSITE-ProRule" id="PRU01263"/>
    </source>
</evidence>
<evidence type="ECO:0000256" key="2">
    <source>
        <dbReference type="ARBA" id="ARBA00022737"/>
    </source>
</evidence>
<evidence type="ECO:0000256" key="1">
    <source>
        <dbReference type="ARBA" id="ARBA00022723"/>
    </source>
</evidence>
<dbReference type="GO" id="GO:0005634">
    <property type="term" value="C:nucleus"/>
    <property type="evidence" value="ECO:0007669"/>
    <property type="project" value="InterPro"/>
</dbReference>
<feature type="domain" description="C2H2-type" evidence="7">
    <location>
        <begin position="318"/>
        <end position="345"/>
    </location>
</feature>
<dbReference type="GO" id="GO:0008270">
    <property type="term" value="F:zinc ion binding"/>
    <property type="evidence" value="ECO:0007669"/>
    <property type="project" value="UniProtKB-UniRule"/>
</dbReference>
<dbReference type="VEuPathDB" id="VectorBase:AFAF004244"/>
<dbReference type="SUPFAM" id="SSF57667">
    <property type="entry name" value="beta-beta-alpha zinc fingers"/>
    <property type="match status" value="1"/>
</dbReference>
<dbReference type="PROSITE" id="PS00028">
    <property type="entry name" value="ZINC_FINGER_C2H2_1"/>
    <property type="match status" value="2"/>
</dbReference>
<dbReference type="InterPro" id="IPR036236">
    <property type="entry name" value="Znf_C2H2_sf"/>
</dbReference>
<dbReference type="InterPro" id="IPR013087">
    <property type="entry name" value="Znf_C2H2_type"/>
</dbReference>
<evidence type="ECO:0008006" key="11">
    <source>
        <dbReference type="Google" id="ProtNLM"/>
    </source>
</evidence>
<evidence type="ECO:0000256" key="5">
    <source>
        <dbReference type="PROSITE-ProRule" id="PRU00042"/>
    </source>
</evidence>
<feature type="domain" description="C2H2-type" evidence="7">
    <location>
        <begin position="235"/>
        <end position="257"/>
    </location>
</feature>
<dbReference type="SUPFAM" id="SSF57716">
    <property type="entry name" value="Glucocorticoid receptor-like (DNA-binding domain)"/>
    <property type="match status" value="1"/>
</dbReference>
<dbReference type="Proteomes" id="UP000075886">
    <property type="component" value="Unassembled WGS sequence"/>
</dbReference>
<dbReference type="Pfam" id="PF13894">
    <property type="entry name" value="zf-C2H2_4"/>
    <property type="match status" value="1"/>
</dbReference>
<dbReference type="EMBL" id="AXCN02002383">
    <property type="status" value="NOT_ANNOTATED_CDS"/>
    <property type="molecule type" value="Genomic_DNA"/>
</dbReference>
<evidence type="ECO:0000259" key="7">
    <source>
        <dbReference type="PROSITE" id="PS50157"/>
    </source>
</evidence>
<dbReference type="Gene3D" id="3.40.1800.20">
    <property type="match status" value="1"/>
</dbReference>
<dbReference type="PANTHER" id="PTHR24409">
    <property type="entry name" value="ZINC FINGER PROTEIN 142"/>
    <property type="match status" value="1"/>
</dbReference>
<dbReference type="EnsemblMetazoa" id="AFAF004244-RA">
    <property type="protein sequence ID" value="AFAF004244-PA"/>
    <property type="gene ID" value="AFAF004244"/>
</dbReference>
<feature type="binding site" evidence="6">
    <location>
        <position position="53"/>
    </location>
    <ligand>
        <name>Zn(2+)</name>
        <dbReference type="ChEBI" id="CHEBI:29105"/>
    </ligand>
</feature>
<feature type="binding site" evidence="6">
    <location>
        <position position="50"/>
    </location>
    <ligand>
        <name>Zn(2+)</name>
        <dbReference type="ChEBI" id="CHEBI:29105"/>
    </ligand>
</feature>
<dbReference type="SMART" id="SM00868">
    <property type="entry name" value="zf-AD"/>
    <property type="match status" value="1"/>
</dbReference>
<evidence type="ECO:0000313" key="10">
    <source>
        <dbReference type="Proteomes" id="UP000075886"/>
    </source>
</evidence>
<evidence type="ECO:0000259" key="8">
    <source>
        <dbReference type="PROSITE" id="PS51915"/>
    </source>
</evidence>
<feature type="binding site" evidence="6">
    <location>
        <position position="9"/>
    </location>
    <ligand>
        <name>Zn(2+)</name>
        <dbReference type="ChEBI" id="CHEBI:29105"/>
    </ligand>
</feature>
<dbReference type="Gene3D" id="3.30.160.60">
    <property type="entry name" value="Classic Zinc Finger"/>
    <property type="match status" value="1"/>
</dbReference>
<keyword evidence="3 5" id="KW-0863">Zinc-finger</keyword>
<keyword evidence="2" id="KW-0677">Repeat</keyword>
<reference evidence="9" key="2">
    <citation type="submission" date="2020-05" db="UniProtKB">
        <authorList>
            <consortium name="EnsemblMetazoa"/>
        </authorList>
    </citation>
    <scope>IDENTIFICATION</scope>
    <source>
        <strain evidence="9">FAR1</strain>
    </source>
</reference>
<reference evidence="10" key="1">
    <citation type="submission" date="2014-01" db="EMBL/GenBank/DDBJ databases">
        <title>The Genome Sequence of Anopheles farauti FAR1 (V2).</title>
        <authorList>
            <consortium name="The Broad Institute Genomics Platform"/>
            <person name="Neafsey D.E."/>
            <person name="Besansky N."/>
            <person name="Howell P."/>
            <person name="Walton C."/>
            <person name="Young S.K."/>
            <person name="Zeng Q."/>
            <person name="Gargeya S."/>
            <person name="Fitzgerald M."/>
            <person name="Haas B."/>
            <person name="Abouelleil A."/>
            <person name="Allen A.W."/>
            <person name="Alvarado L."/>
            <person name="Arachchi H.M."/>
            <person name="Berlin A.M."/>
            <person name="Chapman S.B."/>
            <person name="Gainer-Dewar J."/>
            <person name="Goldberg J."/>
            <person name="Griggs A."/>
            <person name="Gujja S."/>
            <person name="Hansen M."/>
            <person name="Howarth C."/>
            <person name="Imamovic A."/>
            <person name="Ireland A."/>
            <person name="Larimer J."/>
            <person name="McCowan C."/>
            <person name="Murphy C."/>
            <person name="Pearson M."/>
            <person name="Poon T.W."/>
            <person name="Priest M."/>
            <person name="Roberts A."/>
            <person name="Saif S."/>
            <person name="Shea T."/>
            <person name="Sisk P."/>
            <person name="Sykes S."/>
            <person name="Wortman J."/>
            <person name="Nusbaum C."/>
            <person name="Birren B."/>
        </authorList>
    </citation>
    <scope>NUCLEOTIDE SEQUENCE [LARGE SCALE GENOMIC DNA]</scope>
    <source>
        <strain evidence="10">FAR1</strain>
    </source>
</reference>
<dbReference type="STRING" id="69004.A0A182Q6W0"/>
<feature type="domain" description="ZAD" evidence="8">
    <location>
        <begin position="4"/>
        <end position="77"/>
    </location>
</feature>
<evidence type="ECO:0000313" key="9">
    <source>
        <dbReference type="EnsemblMetazoa" id="AFAF004244-PA"/>
    </source>
</evidence>
<evidence type="ECO:0000256" key="4">
    <source>
        <dbReference type="ARBA" id="ARBA00022833"/>
    </source>
</evidence>
<name>A0A182Q6W0_9DIPT</name>
<dbReference type="FunFam" id="3.30.160.60:FF:000065">
    <property type="entry name" value="B-cell CLL/lymphoma 6, member B"/>
    <property type="match status" value="1"/>
</dbReference>
<dbReference type="InterPro" id="IPR012934">
    <property type="entry name" value="Znf_AD"/>
</dbReference>
<feature type="binding site" evidence="6">
    <location>
        <position position="6"/>
    </location>
    <ligand>
        <name>Zn(2+)</name>
        <dbReference type="ChEBI" id="CHEBI:29105"/>
    </ligand>
</feature>
<keyword evidence="4 6" id="KW-0862">Zinc</keyword>
<protein>
    <recommendedName>
        <fullName evidence="11">C2H2-type domain-containing protein</fullName>
    </recommendedName>
</protein>
<proteinExistence type="predicted"/>
<keyword evidence="10" id="KW-1185">Reference proteome</keyword>
<dbReference type="SMART" id="SM00355">
    <property type="entry name" value="ZnF_C2H2"/>
    <property type="match status" value="4"/>
</dbReference>
<sequence>MSDSTCRLCLKDIDPDDCGSSVYDEHMRLAMANVFPFEISFHRDLPMNTCKHCTWNVMDFDSYCENVQKNQKKLEQELIVDDDSESDEDDLPMGNNYSDEVISEEIIPSACDVSSLVKPEHFADCNIELSPVDISAVIFDDAVDELKENITVAYEPHPDFASVDWEEACKNELQLNVARKEDQTVYCSEPEHLIQSEENNTDHSINAHIHNITVLNGKASESEHHHTGHGVNETLFCDQCCKTFSSKLSLYKHKRYHVSVECPICKQSKSINHIRPHLAAHQGAFCCDACDKQLSCVKAVSVDEQRRCTLVKANGTVYGCDQCSKSFPSKKKLRDHMRVHVSEECPVCKKRLMKANVRRHAARHNVCEKSYD</sequence>
<evidence type="ECO:0000256" key="3">
    <source>
        <dbReference type="ARBA" id="ARBA00022771"/>
    </source>
</evidence>
<keyword evidence="1 6" id="KW-0479">Metal-binding</keyword>